<dbReference type="Pfam" id="PF06414">
    <property type="entry name" value="Zeta_toxin"/>
    <property type="match status" value="1"/>
</dbReference>
<proteinExistence type="predicted"/>
<evidence type="ECO:0000256" key="2">
    <source>
        <dbReference type="ARBA" id="ARBA00022741"/>
    </source>
</evidence>
<dbReference type="RefSeq" id="XP_005828539.1">
    <property type="nucleotide sequence ID" value="XM_005828482.1"/>
</dbReference>
<dbReference type="Proteomes" id="UP000011087">
    <property type="component" value="Unassembled WGS sequence"/>
</dbReference>
<organism evidence="5">
    <name type="scientific">Guillardia theta (strain CCMP2712)</name>
    <name type="common">Cryptophyte</name>
    <dbReference type="NCBI Taxonomy" id="905079"/>
    <lineage>
        <taxon>Eukaryota</taxon>
        <taxon>Cryptophyceae</taxon>
        <taxon>Pyrenomonadales</taxon>
        <taxon>Geminigeraceae</taxon>
        <taxon>Guillardia</taxon>
    </lineage>
</organism>
<name>L1J079_GUITC</name>
<gene>
    <name evidence="5" type="ORF">GUITHDRAFT_141826</name>
</gene>
<feature type="domain" description="Zeta toxin" evidence="4">
    <location>
        <begin position="134"/>
        <end position="260"/>
    </location>
</feature>
<evidence type="ECO:0000313" key="6">
    <source>
        <dbReference type="EnsemblProtists" id="EKX41559"/>
    </source>
</evidence>
<dbReference type="EnsemblProtists" id="EKX41559">
    <property type="protein sequence ID" value="EKX41559"/>
    <property type="gene ID" value="GUITHDRAFT_141826"/>
</dbReference>
<dbReference type="HOGENOM" id="CLU_843199_0_0_1"/>
<dbReference type="GO" id="GO:0016301">
    <property type="term" value="F:kinase activity"/>
    <property type="evidence" value="ECO:0007669"/>
    <property type="project" value="InterPro"/>
</dbReference>
<dbReference type="GeneID" id="17298324"/>
<reference evidence="7" key="2">
    <citation type="submission" date="2012-11" db="EMBL/GenBank/DDBJ databases">
        <authorList>
            <person name="Kuo A."/>
            <person name="Curtis B.A."/>
            <person name="Tanifuji G."/>
            <person name="Burki F."/>
            <person name="Gruber A."/>
            <person name="Irimia M."/>
            <person name="Maruyama S."/>
            <person name="Arias M.C."/>
            <person name="Ball S.G."/>
            <person name="Gile G.H."/>
            <person name="Hirakawa Y."/>
            <person name="Hopkins J.F."/>
            <person name="Rensing S.A."/>
            <person name="Schmutz J."/>
            <person name="Symeonidi A."/>
            <person name="Elias M."/>
            <person name="Eveleigh R.J."/>
            <person name="Herman E.K."/>
            <person name="Klute M.J."/>
            <person name="Nakayama T."/>
            <person name="Obornik M."/>
            <person name="Reyes-Prieto A."/>
            <person name="Armbrust E.V."/>
            <person name="Aves S.J."/>
            <person name="Beiko R.G."/>
            <person name="Coutinho P."/>
            <person name="Dacks J.B."/>
            <person name="Durnford D.G."/>
            <person name="Fast N.M."/>
            <person name="Green B.R."/>
            <person name="Grisdale C."/>
            <person name="Hempe F."/>
            <person name="Henrissat B."/>
            <person name="Hoppner M.P."/>
            <person name="Ishida K.-I."/>
            <person name="Kim E."/>
            <person name="Koreny L."/>
            <person name="Kroth P.G."/>
            <person name="Liu Y."/>
            <person name="Malik S.-B."/>
            <person name="Maier U.G."/>
            <person name="McRose D."/>
            <person name="Mock T."/>
            <person name="Neilson J.A."/>
            <person name="Onodera N.T."/>
            <person name="Poole A.M."/>
            <person name="Pritham E.J."/>
            <person name="Richards T.A."/>
            <person name="Rocap G."/>
            <person name="Roy S.W."/>
            <person name="Sarai C."/>
            <person name="Schaack S."/>
            <person name="Shirato S."/>
            <person name="Slamovits C.H."/>
            <person name="Spencer D.F."/>
            <person name="Suzuki S."/>
            <person name="Worden A.Z."/>
            <person name="Zauner S."/>
            <person name="Barry K."/>
            <person name="Bell C."/>
            <person name="Bharti A.K."/>
            <person name="Crow J.A."/>
            <person name="Grimwood J."/>
            <person name="Kramer R."/>
            <person name="Lindquist E."/>
            <person name="Lucas S."/>
            <person name="Salamov A."/>
            <person name="McFadden G.I."/>
            <person name="Lane C.E."/>
            <person name="Keeling P.J."/>
            <person name="Gray M.W."/>
            <person name="Grigoriev I.V."/>
            <person name="Archibald J.M."/>
        </authorList>
    </citation>
    <scope>NUCLEOTIDE SEQUENCE</scope>
    <source>
        <strain evidence="7">CCMP2712</strain>
    </source>
</reference>
<dbReference type="GO" id="GO:0009507">
    <property type="term" value="C:chloroplast"/>
    <property type="evidence" value="ECO:0007669"/>
    <property type="project" value="UniProtKB-SubCell"/>
</dbReference>
<dbReference type="InterPro" id="IPR027417">
    <property type="entry name" value="P-loop_NTPase"/>
</dbReference>
<dbReference type="OrthoDB" id="430679at2759"/>
<dbReference type="SUPFAM" id="SSF52540">
    <property type="entry name" value="P-loop containing nucleoside triphosphate hydrolases"/>
    <property type="match status" value="1"/>
</dbReference>
<keyword evidence="7" id="KW-1185">Reference proteome</keyword>
<dbReference type="GO" id="GO:0005524">
    <property type="term" value="F:ATP binding"/>
    <property type="evidence" value="ECO:0007669"/>
    <property type="project" value="UniProtKB-KW"/>
</dbReference>
<dbReference type="Gene3D" id="3.40.50.300">
    <property type="entry name" value="P-loop containing nucleotide triphosphate hydrolases"/>
    <property type="match status" value="1"/>
</dbReference>
<dbReference type="OMA" id="HIMERVE"/>
<sequence length="330" mass="37957">MECEWEPDTRHLNLSVERRTNASLQVMGGITVDQPISNNASENKLLITNAGHSKTYDWSLSTAENFSHDEMEFVGPFADIRAQLDHTYHTNFMPARQRLQDMLIEEVRWDQGNPTSLTRYVKILLFVLETLCPQIVRVDPDFFRLRLPEWSEYASRNYETAGKLTHRECGYCVEIAQEAALQQGKTLFVDGSLRNYEWYSRTIEDIRQRHPRHRIAIIHVEASMEVILSRASDRAKRTGRHVPESEVFDSYTMAIKTAHRLGPMVDLYTRIFNDASGPQLPEVKDSMTRPQEGMTSCARELYSCIQNSCNISVSSDELHMEGSHVISNIK</sequence>
<dbReference type="InterPro" id="IPR010488">
    <property type="entry name" value="Zeta_toxin_domain"/>
</dbReference>
<accession>L1J079</accession>
<keyword evidence="3" id="KW-0067">ATP-binding</keyword>
<dbReference type="PaxDb" id="55529-EKX41559"/>
<reference evidence="6" key="3">
    <citation type="submission" date="2016-03" db="UniProtKB">
        <authorList>
            <consortium name="EnsemblProtists"/>
        </authorList>
    </citation>
    <scope>IDENTIFICATION</scope>
</reference>
<dbReference type="KEGG" id="gtt:GUITHDRAFT_141826"/>
<keyword evidence="2" id="KW-0547">Nucleotide-binding</keyword>
<dbReference type="AlphaFoldDB" id="L1J079"/>
<comment type="subcellular location">
    <subcellularLocation>
        <location evidence="1">Plastid</location>
        <location evidence="1">Chloroplast</location>
    </subcellularLocation>
</comment>
<evidence type="ECO:0000259" key="4">
    <source>
        <dbReference type="Pfam" id="PF06414"/>
    </source>
</evidence>
<evidence type="ECO:0000313" key="7">
    <source>
        <dbReference type="Proteomes" id="UP000011087"/>
    </source>
</evidence>
<evidence type="ECO:0000256" key="1">
    <source>
        <dbReference type="ARBA" id="ARBA00004229"/>
    </source>
</evidence>
<protein>
    <recommendedName>
        <fullName evidence="4">Zeta toxin domain-containing protein</fullName>
    </recommendedName>
</protein>
<reference evidence="5 7" key="1">
    <citation type="journal article" date="2012" name="Nature">
        <title>Algal genomes reveal evolutionary mosaicism and the fate of nucleomorphs.</title>
        <authorList>
            <consortium name="DOE Joint Genome Institute"/>
            <person name="Curtis B.A."/>
            <person name="Tanifuji G."/>
            <person name="Burki F."/>
            <person name="Gruber A."/>
            <person name="Irimia M."/>
            <person name="Maruyama S."/>
            <person name="Arias M.C."/>
            <person name="Ball S.G."/>
            <person name="Gile G.H."/>
            <person name="Hirakawa Y."/>
            <person name="Hopkins J.F."/>
            <person name="Kuo A."/>
            <person name="Rensing S.A."/>
            <person name="Schmutz J."/>
            <person name="Symeonidi A."/>
            <person name="Elias M."/>
            <person name="Eveleigh R.J."/>
            <person name="Herman E.K."/>
            <person name="Klute M.J."/>
            <person name="Nakayama T."/>
            <person name="Obornik M."/>
            <person name="Reyes-Prieto A."/>
            <person name="Armbrust E.V."/>
            <person name="Aves S.J."/>
            <person name="Beiko R.G."/>
            <person name="Coutinho P."/>
            <person name="Dacks J.B."/>
            <person name="Durnford D.G."/>
            <person name="Fast N.M."/>
            <person name="Green B.R."/>
            <person name="Grisdale C.J."/>
            <person name="Hempel F."/>
            <person name="Henrissat B."/>
            <person name="Hoppner M.P."/>
            <person name="Ishida K."/>
            <person name="Kim E."/>
            <person name="Koreny L."/>
            <person name="Kroth P.G."/>
            <person name="Liu Y."/>
            <person name="Malik S.B."/>
            <person name="Maier U.G."/>
            <person name="McRose D."/>
            <person name="Mock T."/>
            <person name="Neilson J.A."/>
            <person name="Onodera N.T."/>
            <person name="Poole A.M."/>
            <person name="Pritham E.J."/>
            <person name="Richards T.A."/>
            <person name="Rocap G."/>
            <person name="Roy S.W."/>
            <person name="Sarai C."/>
            <person name="Schaack S."/>
            <person name="Shirato S."/>
            <person name="Slamovits C.H."/>
            <person name="Spencer D.F."/>
            <person name="Suzuki S."/>
            <person name="Worden A.Z."/>
            <person name="Zauner S."/>
            <person name="Barry K."/>
            <person name="Bell C."/>
            <person name="Bharti A.K."/>
            <person name="Crow J.A."/>
            <person name="Grimwood J."/>
            <person name="Kramer R."/>
            <person name="Lindquist E."/>
            <person name="Lucas S."/>
            <person name="Salamov A."/>
            <person name="McFadden G.I."/>
            <person name="Lane C.E."/>
            <person name="Keeling P.J."/>
            <person name="Gray M.W."/>
            <person name="Grigoriev I.V."/>
            <person name="Archibald J.M."/>
        </authorList>
    </citation>
    <scope>NUCLEOTIDE SEQUENCE</scope>
    <source>
        <strain evidence="5 7">CCMP2712</strain>
    </source>
</reference>
<dbReference type="EMBL" id="JH993022">
    <property type="protein sequence ID" value="EKX41559.1"/>
    <property type="molecule type" value="Genomic_DNA"/>
</dbReference>
<dbReference type="eggNOG" id="ENOG502S1DY">
    <property type="taxonomic scope" value="Eukaryota"/>
</dbReference>
<evidence type="ECO:0000313" key="5">
    <source>
        <dbReference type="EMBL" id="EKX41559.1"/>
    </source>
</evidence>
<evidence type="ECO:0000256" key="3">
    <source>
        <dbReference type="ARBA" id="ARBA00022840"/>
    </source>
</evidence>